<dbReference type="EMBL" id="SEZN01000006">
    <property type="protein sequence ID" value="RYU65839.1"/>
    <property type="molecule type" value="Genomic_DNA"/>
</dbReference>
<feature type="transmembrane region" description="Helical" evidence="1">
    <location>
        <begin position="12"/>
        <end position="34"/>
    </location>
</feature>
<keyword evidence="5" id="KW-1185">Reference proteome</keyword>
<gene>
    <name evidence="3" type="ORF">ERW53_04695</name>
    <name evidence="2" type="ORF">ERW57_04175</name>
</gene>
<feature type="transmembrane region" description="Helical" evidence="1">
    <location>
        <begin position="46"/>
        <end position="66"/>
    </location>
</feature>
<dbReference type="Proteomes" id="UP000294166">
    <property type="component" value="Unassembled WGS sequence"/>
</dbReference>
<protein>
    <submittedName>
        <fullName evidence="2">Uncharacterized protein</fullName>
    </submittedName>
</protein>
<keyword evidence="1" id="KW-1133">Transmembrane helix</keyword>
<organism evidence="2 4">
    <name type="scientific">Aliivibrio finisterrensis</name>
    <dbReference type="NCBI Taxonomy" id="511998"/>
    <lineage>
        <taxon>Bacteria</taxon>
        <taxon>Pseudomonadati</taxon>
        <taxon>Pseudomonadota</taxon>
        <taxon>Gammaproteobacteria</taxon>
        <taxon>Vibrionales</taxon>
        <taxon>Vibrionaceae</taxon>
        <taxon>Aliivibrio</taxon>
    </lineage>
</organism>
<keyword evidence="1" id="KW-0472">Membrane</keyword>
<reference evidence="4 5" key="1">
    <citation type="submission" date="2019-02" db="EMBL/GenBank/DDBJ databases">
        <title>Genome sequences of Aliivibrio finisterrensis strains from farmed Atlantic salmon.</title>
        <authorList>
            <person name="Bowman J.P."/>
        </authorList>
    </citation>
    <scope>NUCLEOTIDE SEQUENCE [LARGE SCALE GENOMIC DNA]</scope>
    <source>
        <strain evidence="3 5">A21</strain>
        <strain evidence="2 4">A46</strain>
    </source>
</reference>
<evidence type="ECO:0000313" key="4">
    <source>
        <dbReference type="Proteomes" id="UP000294063"/>
    </source>
</evidence>
<evidence type="ECO:0000313" key="2">
    <source>
        <dbReference type="EMBL" id="RYU53332.1"/>
    </source>
</evidence>
<keyword evidence="1" id="KW-0812">Transmembrane</keyword>
<dbReference type="EMBL" id="SEZK01000004">
    <property type="protein sequence ID" value="RYU53332.1"/>
    <property type="molecule type" value="Genomic_DNA"/>
</dbReference>
<evidence type="ECO:0000256" key="1">
    <source>
        <dbReference type="SAM" id="Phobius"/>
    </source>
</evidence>
<evidence type="ECO:0000313" key="3">
    <source>
        <dbReference type="EMBL" id="RYU65839.1"/>
    </source>
</evidence>
<name>A0A4V1Z943_9GAMM</name>
<dbReference type="AlphaFoldDB" id="A0A4V1Z943"/>
<dbReference type="RefSeq" id="WP_130066369.1">
    <property type="nucleotide sequence ID" value="NZ_SEZK01000004.1"/>
</dbReference>
<dbReference type="Proteomes" id="UP000294063">
    <property type="component" value="Unassembled WGS sequence"/>
</dbReference>
<comment type="caution">
    <text evidence="2">The sequence shown here is derived from an EMBL/GenBank/DDBJ whole genome shotgun (WGS) entry which is preliminary data.</text>
</comment>
<proteinExistence type="predicted"/>
<accession>A0A4V1Z943</accession>
<sequence length="193" mass="22934">MFKFITSWPVWAVFQSLVCLGFIFLLVAVVPIFLPDLPIINAPELVINTWLYTTLVIIAYAFVMAVRDRKKELEKEQELRVKRLFEYQVKQALGESMKNSHFLKKYQHKEIVSSRLIWWKEKYKFLLAAKHGNHKMYADDLHRNIYIFATDEQMKDADFLLKEISFERARNLAQFKKYAVMTVGFIDETELNE</sequence>
<evidence type="ECO:0000313" key="5">
    <source>
        <dbReference type="Proteomes" id="UP000294166"/>
    </source>
</evidence>